<dbReference type="EMBL" id="CP037867">
    <property type="protein sequence ID" value="QBM29838.1"/>
    <property type="molecule type" value="Genomic_DNA"/>
</dbReference>
<name>A0A4P6X5L6_HYDPS</name>
<evidence type="ECO:0000313" key="3">
    <source>
        <dbReference type="EMBL" id="QBM29838.1"/>
    </source>
</evidence>
<dbReference type="PROSITE" id="PS51257">
    <property type="entry name" value="PROKAR_LIPOPROTEIN"/>
    <property type="match status" value="1"/>
</dbReference>
<protein>
    <submittedName>
        <fullName evidence="3">Uncharacterized protein</fullName>
    </submittedName>
</protein>
<evidence type="ECO:0000256" key="2">
    <source>
        <dbReference type="SAM" id="SignalP"/>
    </source>
</evidence>
<evidence type="ECO:0000313" key="4">
    <source>
        <dbReference type="Proteomes" id="UP000293912"/>
    </source>
</evidence>
<reference evidence="3 4" key="1">
    <citation type="submission" date="2019-03" db="EMBL/GenBank/DDBJ databases">
        <authorList>
            <person name="Sebastian G."/>
            <person name="Baumann P."/>
            <person name="Ruckert C."/>
            <person name="Kalinowski J."/>
            <person name="Nebel B."/>
            <person name="Takors R."/>
            <person name="Blombach B."/>
        </authorList>
    </citation>
    <scope>NUCLEOTIDE SEQUENCE [LARGE SCALE GENOMIC DNA]</scope>
    <source>
        <strain evidence="3 4">DSM 1084</strain>
    </source>
</reference>
<organism evidence="3 4">
    <name type="scientific">Hydrogenophaga pseudoflava</name>
    <name type="common">Pseudomonas carboxydoflava</name>
    <dbReference type="NCBI Taxonomy" id="47421"/>
    <lineage>
        <taxon>Bacteria</taxon>
        <taxon>Pseudomonadati</taxon>
        <taxon>Pseudomonadota</taxon>
        <taxon>Betaproteobacteria</taxon>
        <taxon>Burkholderiales</taxon>
        <taxon>Comamonadaceae</taxon>
        <taxon>Hydrogenophaga</taxon>
    </lineage>
</organism>
<sequence precursor="true">MVQRFSKQLVQSLQPLAAVAALACTPLVAQAQTAPTQLWIDLSTSTMTGMPEFMQGGVGGVIGGLFGGNKGGGGSHVYGHASGRFIQQGSQPGLTGAFPPSRVIDVALYNPRKPGTEAALFVPLTMGMGESLPLVPPSPSFKEAGEGGPAEVPEIKGRILIYWGCGEAVRAGQPKVINLSNNPAAWAGALAGRMAPERAARVGAQHALYPNEKNTVNPKADTSLQGVHQVRGEGVPESMQFTLAERQDLMPAIQLQQQGDPSQSIRLSWQPVPRAAAYHLHAMGMAGDDMVLWSSADNGDAGLGLFDYLTETTATKWVKDKVLLSPETTQCAVPQGIFAGGQSAGGRAEAGGAMLRMIAYGPESHFSHPVRPPKAPNNWQPEWSVRVRAKSQTMAMLGMDMAGMASGRDSAPAPQEEKPSGGLPGAAGSILRGIFGR</sequence>
<accession>A0A4P6X5L6</accession>
<feature type="region of interest" description="Disordered" evidence="1">
    <location>
        <begin position="403"/>
        <end position="428"/>
    </location>
</feature>
<feature type="chain" id="PRO_5020941951" evidence="2">
    <location>
        <begin position="32"/>
        <end position="437"/>
    </location>
</feature>
<proteinExistence type="predicted"/>
<dbReference type="AlphaFoldDB" id="A0A4P6X5L6"/>
<feature type="signal peptide" evidence="2">
    <location>
        <begin position="1"/>
        <end position="31"/>
    </location>
</feature>
<evidence type="ECO:0000256" key="1">
    <source>
        <dbReference type="SAM" id="MobiDB-lite"/>
    </source>
</evidence>
<keyword evidence="4" id="KW-1185">Reference proteome</keyword>
<dbReference type="KEGG" id="hpse:HPF_19245"/>
<gene>
    <name evidence="3" type="ORF">HPF_19245</name>
</gene>
<dbReference type="RefSeq" id="WP_133157575.1">
    <property type="nucleotide sequence ID" value="NZ_CP037867.1"/>
</dbReference>
<dbReference type="Proteomes" id="UP000293912">
    <property type="component" value="Chromosome"/>
</dbReference>
<keyword evidence="2" id="KW-0732">Signal</keyword>